<name>A0A2D0MWR2_FLAN2</name>
<dbReference type="SMART" id="SM00028">
    <property type="entry name" value="TPR"/>
    <property type="match status" value="7"/>
</dbReference>
<dbReference type="PANTHER" id="PTHR10098">
    <property type="entry name" value="RAPSYN-RELATED"/>
    <property type="match status" value="1"/>
</dbReference>
<dbReference type="SUPFAM" id="SSF48452">
    <property type="entry name" value="TPR-like"/>
    <property type="match status" value="2"/>
</dbReference>
<proteinExistence type="predicted"/>
<dbReference type="AlphaFoldDB" id="A0A2D0MWR2"/>
<dbReference type="Gene3D" id="1.25.40.10">
    <property type="entry name" value="Tetratricopeptide repeat domain"/>
    <property type="match status" value="2"/>
</dbReference>
<evidence type="ECO:0000313" key="3">
    <source>
        <dbReference type="EMBL" id="PHN00675.1"/>
    </source>
</evidence>
<organism evidence="3 4">
    <name type="scientific">Flavilitoribacter nigricans (strain ATCC 23147 / DSM 23189 / NBRC 102662 / NCIMB 1420 / SS-2)</name>
    <name type="common">Lewinella nigricans</name>
    <dbReference type="NCBI Taxonomy" id="1122177"/>
    <lineage>
        <taxon>Bacteria</taxon>
        <taxon>Pseudomonadati</taxon>
        <taxon>Bacteroidota</taxon>
        <taxon>Saprospiria</taxon>
        <taxon>Saprospirales</taxon>
        <taxon>Lewinellaceae</taxon>
        <taxon>Flavilitoribacter</taxon>
    </lineage>
</organism>
<keyword evidence="1" id="KW-0802">TPR repeat</keyword>
<dbReference type="InterPro" id="IPR024983">
    <property type="entry name" value="CHAT_dom"/>
</dbReference>
<dbReference type="Proteomes" id="UP000223913">
    <property type="component" value="Unassembled WGS sequence"/>
</dbReference>
<dbReference type="PROSITE" id="PS50005">
    <property type="entry name" value="TPR"/>
    <property type="match status" value="1"/>
</dbReference>
<protein>
    <recommendedName>
        <fullName evidence="2">CHAT domain-containing protein</fullName>
    </recommendedName>
</protein>
<reference evidence="3 4" key="1">
    <citation type="submission" date="2017-10" db="EMBL/GenBank/DDBJ databases">
        <title>The draft genome sequence of Lewinella nigricans NBRC 102662.</title>
        <authorList>
            <person name="Wang K."/>
        </authorList>
    </citation>
    <scope>NUCLEOTIDE SEQUENCE [LARGE SCALE GENOMIC DNA]</scope>
    <source>
        <strain evidence="3 4">NBRC 102662</strain>
    </source>
</reference>
<dbReference type="EMBL" id="PDUD01000082">
    <property type="protein sequence ID" value="PHN00675.1"/>
    <property type="molecule type" value="Genomic_DNA"/>
</dbReference>
<evidence type="ECO:0000256" key="1">
    <source>
        <dbReference type="PROSITE-ProRule" id="PRU00339"/>
    </source>
</evidence>
<sequence length="1061" mass="121913">MLRNAARWKAGSYLPAQVNDVEIQLVSQHRSISQYLLLNPFVMTKPISTNTCIRYFLPFILCLLFLAPIQGQSSTTDPDAQRLEEILSKMRPLPSVAEAWQSYNRLSAICKNHQWWDSLLVGGFWLMEAQCIAGEYQAAIKTAERHIRVGTEKLGPDNQRLGNIYHKKGIYHFYEDEFEESEAAYLEAIRIRNSDPKPKMQLIANTYFNLSVLYRFQENYHQAAQSLNDLIIMLEDSPESEYLAGAYLEYGILLYFLGDFGQAEEYMLLGLDKYKKILQGVQEGIRQEDELGLLINIAYGYNNLSSLHHYQTDDRQAMDALLESIAINLDLGNQVSLAICYENLATLLHHQGAYERALEYYNQAEIIFQKEGKLLETASVYGNLGIMYKSIGDKTGKLADYQKATRYLERALQGRMRHQDGEDYHHSYAQDYNGLGDVQLALGKYEQALSFYQKAIINQFNDFKDEDYWINPDLNHEDNLGTRIELLRLLQDKANALFEWYQAGDGSKADLEKALETFLLCDQLIFEIRNDYESKDSKLFLQKESIALYEKAIGTTYELQQITGDERYAEHAFHFMENSKAVLLLANLKDFKARIAAKIPDSLMMQINRLKADIAFREKRMIAAKVEGDQALYKEAQSRLPQLKRLYQEKIRSLEERFPIYYQEKYNLQVVGTKHFREHLRQTSSSLVEYFVGEEKVYMFFQANLDARPRLFAVDLPAEQLGELSDAVVDNINSMDAVFNPEKIARYRQSAHELFTRIWQPFADLIPRQSRVIIVPAGYLGYVPFEALLTRPEEGMKFKNYPYLINDHPLSYAYSATILIENLEERPAEKQRKLSFLGIAPVFEDHPSLDHLPWNEVDEIIPLMGGKSFTHGDATREAFFRNVPTANIVHVCTHALTQEEPFDAWIELIDGPVHISELDTMDLLIEMIVLSACETGTGELEKGEGIMSLARRFAYAGCQSIVSSLWQVNAQSTASIMKAFYEQLADQSPKDIALQQAKISFFRNEGIDHPDAHPYYWTGFLQSGARRSIVTDNGTPWKYLKPLLFIFAILAGGYRWLGSRR</sequence>
<dbReference type="InterPro" id="IPR011990">
    <property type="entry name" value="TPR-like_helical_dom_sf"/>
</dbReference>
<feature type="repeat" description="TPR" evidence="1">
    <location>
        <begin position="429"/>
        <end position="462"/>
    </location>
</feature>
<dbReference type="OrthoDB" id="9771112at2"/>
<gene>
    <name evidence="3" type="ORF">CRP01_40970</name>
</gene>
<feature type="domain" description="CHAT" evidence="2">
    <location>
        <begin position="749"/>
        <end position="1024"/>
    </location>
</feature>
<dbReference type="InterPro" id="IPR019734">
    <property type="entry name" value="TPR_rpt"/>
</dbReference>
<evidence type="ECO:0000259" key="2">
    <source>
        <dbReference type="Pfam" id="PF12770"/>
    </source>
</evidence>
<evidence type="ECO:0000313" key="4">
    <source>
        <dbReference type="Proteomes" id="UP000223913"/>
    </source>
</evidence>
<dbReference type="Pfam" id="PF13424">
    <property type="entry name" value="TPR_12"/>
    <property type="match status" value="2"/>
</dbReference>
<dbReference type="Pfam" id="PF12770">
    <property type="entry name" value="CHAT"/>
    <property type="match status" value="1"/>
</dbReference>
<comment type="caution">
    <text evidence="3">The sequence shown here is derived from an EMBL/GenBank/DDBJ whole genome shotgun (WGS) entry which is preliminary data.</text>
</comment>
<accession>A0A2D0MWR2</accession>
<keyword evidence="4" id="KW-1185">Reference proteome</keyword>